<feature type="domain" description="Major facilitator superfamily (MFS) profile" evidence="8">
    <location>
        <begin position="20"/>
        <end position="465"/>
    </location>
</feature>
<dbReference type="InterPro" id="IPR036259">
    <property type="entry name" value="MFS_trans_sf"/>
</dbReference>
<feature type="transmembrane region" description="Helical" evidence="7">
    <location>
        <begin position="129"/>
        <end position="148"/>
    </location>
</feature>
<keyword evidence="4 7" id="KW-1133">Transmembrane helix</keyword>
<keyword evidence="2" id="KW-0813">Transport</keyword>
<dbReference type="Pfam" id="PF00083">
    <property type="entry name" value="Sugar_tr"/>
    <property type="match status" value="1"/>
</dbReference>
<dbReference type="Proteomes" id="UP001642483">
    <property type="component" value="Unassembled WGS sequence"/>
</dbReference>
<sequence length="495" mass="55163">MRPKETNSEPTNSRFAVFCLFMTAFPLSFLVGYHMTWLSPVLPALKIAFNETYKNRYGEYLTEDTWTTLLTLSSSSMIVGAFLSGPFGKVMLRFISTKHLVQLCHVMNLIAVAITALIGGLTWSYESFMMGRLLAGLASGLAYVTIPVTLAETSARKTQAFWQSMFGVSVALSAVVAVSLSHPKVLGSLYRWPIAISMISIPSVAYLVASVRISETPYYLTRNGHKEEAIALLQRLRKDKDSHSMEQELDRIQNEIDLAKKQLGIGQIIKTSQYRNQLFAVFALLANMSLTGITNMFLYMDLIFTDAGVKPEVAPFATIGVFFLQFVVTCFGPKLVMKFGGWKTNVTASSIIIFTHVLFTISQAAKHLAPTSMPYLAIVAVALFLVVWSVGTQLATFALISEITIEPTRATCLSYGTMVLWFSSWICGFLPPYFQLSLKAYRMVPWLVCTIFFLIYTIVFVPETKDKTIEEIQAKFHGKGDKVDNANVPLKTVQM</sequence>
<feature type="transmembrane region" description="Helical" evidence="7">
    <location>
        <begin position="66"/>
        <end position="88"/>
    </location>
</feature>
<evidence type="ECO:0000259" key="8">
    <source>
        <dbReference type="PROSITE" id="PS50850"/>
    </source>
</evidence>
<keyword evidence="6" id="KW-0175">Coiled coil</keyword>
<evidence type="ECO:0000256" key="2">
    <source>
        <dbReference type="ARBA" id="ARBA00022448"/>
    </source>
</evidence>
<keyword evidence="10" id="KW-1185">Reference proteome</keyword>
<gene>
    <name evidence="9" type="ORF">CVLEPA_LOCUS2308</name>
</gene>
<feature type="transmembrane region" description="Helical" evidence="7">
    <location>
        <begin position="375"/>
        <end position="400"/>
    </location>
</feature>
<dbReference type="PANTHER" id="PTHR23503">
    <property type="entry name" value="SOLUTE CARRIER FAMILY 2"/>
    <property type="match status" value="1"/>
</dbReference>
<evidence type="ECO:0000256" key="6">
    <source>
        <dbReference type="SAM" id="Coils"/>
    </source>
</evidence>
<evidence type="ECO:0000256" key="5">
    <source>
        <dbReference type="ARBA" id="ARBA00023136"/>
    </source>
</evidence>
<dbReference type="SUPFAM" id="SSF103473">
    <property type="entry name" value="MFS general substrate transporter"/>
    <property type="match status" value="1"/>
</dbReference>
<keyword evidence="5 7" id="KW-0472">Membrane</keyword>
<evidence type="ECO:0000256" key="1">
    <source>
        <dbReference type="ARBA" id="ARBA00004141"/>
    </source>
</evidence>
<comment type="subcellular location">
    <subcellularLocation>
        <location evidence="1">Membrane</location>
        <topology evidence="1">Multi-pass membrane protein</topology>
    </subcellularLocation>
</comment>
<evidence type="ECO:0000256" key="4">
    <source>
        <dbReference type="ARBA" id="ARBA00022989"/>
    </source>
</evidence>
<dbReference type="InterPro" id="IPR045263">
    <property type="entry name" value="GLUT"/>
</dbReference>
<feature type="transmembrane region" description="Helical" evidence="7">
    <location>
        <begin position="313"/>
        <end position="332"/>
    </location>
</feature>
<organism evidence="9 10">
    <name type="scientific">Clavelina lepadiformis</name>
    <name type="common">Light-bulb sea squirt</name>
    <name type="synonym">Ascidia lepadiformis</name>
    <dbReference type="NCBI Taxonomy" id="159417"/>
    <lineage>
        <taxon>Eukaryota</taxon>
        <taxon>Metazoa</taxon>
        <taxon>Chordata</taxon>
        <taxon>Tunicata</taxon>
        <taxon>Ascidiacea</taxon>
        <taxon>Aplousobranchia</taxon>
        <taxon>Clavelinidae</taxon>
        <taxon>Clavelina</taxon>
    </lineage>
</organism>
<proteinExistence type="predicted"/>
<feature type="transmembrane region" description="Helical" evidence="7">
    <location>
        <begin position="344"/>
        <end position="363"/>
    </location>
</feature>
<reference evidence="9 10" key="1">
    <citation type="submission" date="2024-02" db="EMBL/GenBank/DDBJ databases">
        <authorList>
            <person name="Daric V."/>
            <person name="Darras S."/>
        </authorList>
    </citation>
    <scope>NUCLEOTIDE SEQUENCE [LARGE SCALE GENOMIC DNA]</scope>
</reference>
<protein>
    <recommendedName>
        <fullName evidence="8">Major facilitator superfamily (MFS) profile domain-containing protein</fullName>
    </recommendedName>
</protein>
<dbReference type="EMBL" id="CAWYQH010000001">
    <property type="protein sequence ID" value="CAK8672604.1"/>
    <property type="molecule type" value="Genomic_DNA"/>
</dbReference>
<feature type="transmembrane region" description="Helical" evidence="7">
    <location>
        <begin position="443"/>
        <end position="461"/>
    </location>
</feature>
<feature type="transmembrane region" description="Helical" evidence="7">
    <location>
        <begin position="160"/>
        <end position="180"/>
    </location>
</feature>
<evidence type="ECO:0000313" key="10">
    <source>
        <dbReference type="Proteomes" id="UP001642483"/>
    </source>
</evidence>
<evidence type="ECO:0000256" key="3">
    <source>
        <dbReference type="ARBA" id="ARBA00022692"/>
    </source>
</evidence>
<evidence type="ECO:0000256" key="7">
    <source>
        <dbReference type="SAM" id="Phobius"/>
    </source>
</evidence>
<dbReference type="PROSITE" id="PS50850">
    <property type="entry name" value="MFS"/>
    <property type="match status" value="1"/>
</dbReference>
<name>A0ABP0F2F2_CLALP</name>
<feature type="transmembrane region" description="Helical" evidence="7">
    <location>
        <begin position="412"/>
        <end position="431"/>
    </location>
</feature>
<evidence type="ECO:0000313" key="9">
    <source>
        <dbReference type="EMBL" id="CAK8672604.1"/>
    </source>
</evidence>
<feature type="coiled-coil region" evidence="6">
    <location>
        <begin position="226"/>
        <end position="262"/>
    </location>
</feature>
<accession>A0ABP0F2F2</accession>
<feature type="transmembrane region" description="Helical" evidence="7">
    <location>
        <begin position="100"/>
        <end position="123"/>
    </location>
</feature>
<dbReference type="InterPro" id="IPR020846">
    <property type="entry name" value="MFS_dom"/>
</dbReference>
<keyword evidence="3 7" id="KW-0812">Transmembrane</keyword>
<dbReference type="PANTHER" id="PTHR23503:SF8">
    <property type="entry name" value="FACILITATED GLUCOSE TRANSPORTER PROTEIN 1"/>
    <property type="match status" value="1"/>
</dbReference>
<dbReference type="InterPro" id="IPR005828">
    <property type="entry name" value="MFS_sugar_transport-like"/>
</dbReference>
<feature type="transmembrane region" description="Helical" evidence="7">
    <location>
        <begin position="192"/>
        <end position="213"/>
    </location>
</feature>
<feature type="transmembrane region" description="Helical" evidence="7">
    <location>
        <begin position="12"/>
        <end position="33"/>
    </location>
</feature>
<feature type="transmembrane region" description="Helical" evidence="7">
    <location>
        <begin position="278"/>
        <end position="298"/>
    </location>
</feature>
<comment type="caution">
    <text evidence="9">The sequence shown here is derived from an EMBL/GenBank/DDBJ whole genome shotgun (WGS) entry which is preliminary data.</text>
</comment>
<dbReference type="Gene3D" id="1.20.1250.20">
    <property type="entry name" value="MFS general substrate transporter like domains"/>
    <property type="match status" value="1"/>
</dbReference>